<dbReference type="Proteomes" id="UP000663870">
    <property type="component" value="Unassembled WGS sequence"/>
</dbReference>
<sequence>MISNASSWAKFTFIIIEKENLNILIDSYETADVVDISSIDAIHPREDFLPVAIPEDISQRLIRLHDKIELEPAFHDLSEYMKNAEDYYIIYQYQNPDLKFIKLVYLASDDPSVFNETRTNYLDYVFYGDAAATQSAQPNSRYRTESLKDILFDIHFLSLCDYLVCTFSSKVCRVVWLMTLHNQRAVISHKSISRNKFSFERGDIISLEGDHWNGFSKGSDNTNYLTGLYPSYKTEEIVNIIKMYTYPGIQIKDDDF</sequence>
<proteinExistence type="inferred from homology"/>
<dbReference type="EMBL" id="CAJNOH010000666">
    <property type="protein sequence ID" value="CAF1099488.1"/>
    <property type="molecule type" value="Genomic_DNA"/>
</dbReference>
<reference evidence="5" key="1">
    <citation type="submission" date="2021-02" db="EMBL/GenBank/DDBJ databases">
        <authorList>
            <person name="Nowell W R."/>
        </authorList>
    </citation>
    <scope>NUCLEOTIDE SEQUENCE</scope>
</reference>
<dbReference type="PANTHER" id="PTHR13132">
    <property type="entry name" value="ALPHA- 1,6 -FUCOSYLTRANSFERASE"/>
    <property type="match status" value="1"/>
</dbReference>
<dbReference type="Gene3D" id="3.40.50.11350">
    <property type="match status" value="1"/>
</dbReference>
<dbReference type="InterPro" id="IPR045573">
    <property type="entry name" value="Fut8_N_cat"/>
</dbReference>
<accession>A0A814P1H4</accession>
<dbReference type="Proteomes" id="UP000663854">
    <property type="component" value="Unassembled WGS sequence"/>
</dbReference>
<dbReference type="GO" id="GO:0046921">
    <property type="term" value="F:alpha-(1-&gt;6)-fucosyltransferase activity"/>
    <property type="evidence" value="ECO:0007669"/>
    <property type="project" value="TreeGrafter"/>
</dbReference>
<evidence type="ECO:0000256" key="3">
    <source>
        <dbReference type="PROSITE-ProRule" id="PRU00992"/>
    </source>
</evidence>
<evidence type="ECO:0000259" key="4">
    <source>
        <dbReference type="PROSITE" id="PS51659"/>
    </source>
</evidence>
<comment type="similarity">
    <text evidence="3">Belongs to the glycosyltransferase 23 family.</text>
</comment>
<evidence type="ECO:0000313" key="5">
    <source>
        <dbReference type="EMBL" id="CAF1099488.1"/>
    </source>
</evidence>
<dbReference type="PROSITE" id="PS51659">
    <property type="entry name" value="GT23"/>
    <property type="match status" value="1"/>
</dbReference>
<evidence type="ECO:0000313" key="7">
    <source>
        <dbReference type="Proteomes" id="UP000663854"/>
    </source>
</evidence>
<evidence type="ECO:0000256" key="2">
    <source>
        <dbReference type="ARBA" id="ARBA00022679"/>
    </source>
</evidence>
<keyword evidence="2 3" id="KW-0808">Transferase</keyword>
<comment type="caution">
    <text evidence="3">Lacks conserved residue(s) required for the propagation of feature annotation.</text>
</comment>
<evidence type="ECO:0000256" key="1">
    <source>
        <dbReference type="ARBA" id="ARBA00022676"/>
    </source>
</evidence>
<organism evidence="5 7">
    <name type="scientific">Rotaria sordida</name>
    <dbReference type="NCBI Taxonomy" id="392033"/>
    <lineage>
        <taxon>Eukaryota</taxon>
        <taxon>Metazoa</taxon>
        <taxon>Spiralia</taxon>
        <taxon>Gnathifera</taxon>
        <taxon>Rotifera</taxon>
        <taxon>Eurotatoria</taxon>
        <taxon>Bdelloidea</taxon>
        <taxon>Philodinida</taxon>
        <taxon>Philodinidae</taxon>
        <taxon>Rotaria</taxon>
    </lineage>
</organism>
<feature type="domain" description="GT23" evidence="4">
    <location>
        <begin position="1"/>
        <end position="194"/>
    </location>
</feature>
<comment type="caution">
    <text evidence="5">The sequence shown here is derived from an EMBL/GenBank/DDBJ whole genome shotgun (WGS) entry which is preliminary data.</text>
</comment>
<evidence type="ECO:0000313" key="6">
    <source>
        <dbReference type="EMBL" id="CAF1301590.1"/>
    </source>
</evidence>
<dbReference type="Pfam" id="PF19745">
    <property type="entry name" value="FUT8_N_cat"/>
    <property type="match status" value="1"/>
</dbReference>
<protein>
    <recommendedName>
        <fullName evidence="4">GT23 domain-containing protein</fullName>
    </recommendedName>
</protein>
<name>A0A814P1H4_9BILA</name>
<keyword evidence="8" id="KW-1185">Reference proteome</keyword>
<evidence type="ECO:0000313" key="8">
    <source>
        <dbReference type="Proteomes" id="UP000663870"/>
    </source>
</evidence>
<dbReference type="InterPro" id="IPR027350">
    <property type="entry name" value="GT23_dom"/>
</dbReference>
<keyword evidence="1 3" id="KW-0328">Glycosyltransferase</keyword>
<dbReference type="GO" id="GO:0006487">
    <property type="term" value="P:protein N-linked glycosylation"/>
    <property type="evidence" value="ECO:0007669"/>
    <property type="project" value="TreeGrafter"/>
</dbReference>
<dbReference type="PANTHER" id="PTHR13132:SF29">
    <property type="entry name" value="ALPHA-(1,6)-FUCOSYLTRANSFERASE"/>
    <property type="match status" value="1"/>
</dbReference>
<gene>
    <name evidence="6" type="ORF">JXQ802_LOCUS29533</name>
    <name evidence="5" type="ORF">PYM288_LOCUS19594</name>
</gene>
<dbReference type="EMBL" id="CAJNOL010001160">
    <property type="protein sequence ID" value="CAF1301590.1"/>
    <property type="molecule type" value="Genomic_DNA"/>
</dbReference>
<dbReference type="AlphaFoldDB" id="A0A814P1H4"/>